<feature type="transmembrane region" description="Helical" evidence="1">
    <location>
        <begin position="131"/>
        <end position="152"/>
    </location>
</feature>
<keyword evidence="1" id="KW-0472">Membrane</keyword>
<dbReference type="Gene3D" id="1.10.510.10">
    <property type="entry name" value="Transferase(Phosphotransferase) domain 1"/>
    <property type="match status" value="1"/>
</dbReference>
<keyword evidence="1" id="KW-0812">Transmembrane</keyword>
<accession>A0AAX6G7Z9</accession>
<gene>
    <name evidence="2" type="ORF">M6B38_379815</name>
</gene>
<evidence type="ECO:0000256" key="1">
    <source>
        <dbReference type="SAM" id="Phobius"/>
    </source>
</evidence>
<dbReference type="Proteomes" id="UP001140949">
    <property type="component" value="Unassembled WGS sequence"/>
</dbReference>
<sequence length="158" mass="18101">MTCSASSMLLPSKPILMRRRRISRGRQQIHNSANRSNESLIIWATTRLCDSKLVVTELPDQLLKGNFPEEEMQMMAHLARECLQWDPDSRLTMSPSMSTRKSMPAAFFYGIFQNLIISLFLFSTSRTKVQSYLKLNIVNAHTILLFISPVSLQQVHTI</sequence>
<comment type="caution">
    <text evidence="2">The sequence shown here is derived from an EMBL/GenBank/DDBJ whole genome shotgun (WGS) entry which is preliminary data.</text>
</comment>
<keyword evidence="3" id="KW-1185">Reference proteome</keyword>
<keyword evidence="1" id="KW-1133">Transmembrane helix</keyword>
<reference evidence="2" key="2">
    <citation type="submission" date="2023-04" db="EMBL/GenBank/DDBJ databases">
        <authorList>
            <person name="Bruccoleri R.E."/>
            <person name="Oakeley E.J."/>
            <person name="Faust A.-M."/>
            <person name="Dessus-Babus S."/>
            <person name="Altorfer M."/>
            <person name="Burckhardt D."/>
            <person name="Oertli M."/>
            <person name="Naumann U."/>
            <person name="Petersen F."/>
            <person name="Wong J."/>
        </authorList>
    </citation>
    <scope>NUCLEOTIDE SEQUENCE</scope>
    <source>
        <strain evidence="2">GSM-AAB239-AS_SAM_17_03QT</strain>
        <tissue evidence="2">Leaf</tissue>
    </source>
</reference>
<feature type="transmembrane region" description="Helical" evidence="1">
    <location>
        <begin position="106"/>
        <end position="125"/>
    </location>
</feature>
<protein>
    <submittedName>
        <fullName evidence="2">Receptor-like serine/threonine-protein kinase NCRK</fullName>
    </submittedName>
</protein>
<dbReference type="GO" id="GO:0016301">
    <property type="term" value="F:kinase activity"/>
    <property type="evidence" value="ECO:0007669"/>
    <property type="project" value="UniProtKB-KW"/>
</dbReference>
<name>A0AAX6G7Z9_IRIPA</name>
<reference evidence="2" key="1">
    <citation type="journal article" date="2023" name="GigaByte">
        <title>Genome assembly of the bearded iris, Iris pallida Lam.</title>
        <authorList>
            <person name="Bruccoleri R.E."/>
            <person name="Oakeley E.J."/>
            <person name="Faust A.M.E."/>
            <person name="Altorfer M."/>
            <person name="Dessus-Babus S."/>
            <person name="Burckhardt D."/>
            <person name="Oertli M."/>
            <person name="Naumann U."/>
            <person name="Petersen F."/>
            <person name="Wong J."/>
        </authorList>
    </citation>
    <scope>NUCLEOTIDE SEQUENCE</scope>
    <source>
        <strain evidence="2">GSM-AAB239-AS_SAM_17_03QT</strain>
    </source>
</reference>
<keyword evidence="2" id="KW-0675">Receptor</keyword>
<dbReference type="InterPro" id="IPR011009">
    <property type="entry name" value="Kinase-like_dom_sf"/>
</dbReference>
<keyword evidence="2" id="KW-0808">Transferase</keyword>
<evidence type="ECO:0000313" key="2">
    <source>
        <dbReference type="EMBL" id="KAJ6824866.1"/>
    </source>
</evidence>
<evidence type="ECO:0000313" key="3">
    <source>
        <dbReference type="Proteomes" id="UP001140949"/>
    </source>
</evidence>
<proteinExistence type="predicted"/>
<keyword evidence="2" id="KW-0418">Kinase</keyword>
<dbReference type="AlphaFoldDB" id="A0AAX6G7Z9"/>
<organism evidence="2 3">
    <name type="scientific">Iris pallida</name>
    <name type="common">Sweet iris</name>
    <dbReference type="NCBI Taxonomy" id="29817"/>
    <lineage>
        <taxon>Eukaryota</taxon>
        <taxon>Viridiplantae</taxon>
        <taxon>Streptophyta</taxon>
        <taxon>Embryophyta</taxon>
        <taxon>Tracheophyta</taxon>
        <taxon>Spermatophyta</taxon>
        <taxon>Magnoliopsida</taxon>
        <taxon>Liliopsida</taxon>
        <taxon>Asparagales</taxon>
        <taxon>Iridaceae</taxon>
        <taxon>Iridoideae</taxon>
        <taxon>Irideae</taxon>
        <taxon>Iris</taxon>
    </lineage>
</organism>
<dbReference type="EMBL" id="JANAVB010021798">
    <property type="protein sequence ID" value="KAJ6824866.1"/>
    <property type="molecule type" value="Genomic_DNA"/>
</dbReference>
<dbReference type="SUPFAM" id="SSF56112">
    <property type="entry name" value="Protein kinase-like (PK-like)"/>
    <property type="match status" value="1"/>
</dbReference>